<dbReference type="SUPFAM" id="SSF57850">
    <property type="entry name" value="RING/U-box"/>
    <property type="match status" value="1"/>
</dbReference>
<evidence type="ECO:0000256" key="4">
    <source>
        <dbReference type="ARBA" id="ARBA00022833"/>
    </source>
</evidence>
<dbReference type="Pfam" id="PF00569">
    <property type="entry name" value="ZZ"/>
    <property type="match status" value="1"/>
</dbReference>
<keyword evidence="4" id="KW-0862">Zinc</keyword>
<keyword evidence="2" id="KW-0479">Metal-binding</keyword>
<sequence length="370" mass="42440">MLNNEYLDERLFMEMESNLNDPLASEEDAFYFESDHLALKGNKDYCDVLKTIVILSAQQKKAIEDFNKVVEIRKKALEDPIYTLEQIQNGKDLEEDLKIVYSDAVDKKSEEDGINIGQNSGSNKAWTPEEQKRLEELLVIFPPEPVEMRRFHKIARALGNRTVQQVCSRVQKYFLKLYKAGLPIPGRIPKSSEKYKKSMMHKHQRHNHYLWKPTTFFPELYVPVTMNDLENTPGPSLNSPAPTSALPTSLNYLIPTETHSSNSRSTTNESEQQLNLLKKVKMEKLNELTGNDNLFQHFGYRCDYCDVEPITGSRWHCITCADSVDFCTDCVVSQMYSQTPHPIHHSLKIFCNDVDEPKSPGSDLDSNVRG</sequence>
<keyword evidence="8" id="KW-1185">Reference proteome</keyword>
<dbReference type="CDD" id="cd00167">
    <property type="entry name" value="SANT"/>
    <property type="match status" value="1"/>
</dbReference>
<comment type="subcellular location">
    <subcellularLocation>
        <location evidence="1">Nucleus</location>
    </subcellularLocation>
</comment>
<dbReference type="AlphaFoldDB" id="A0AAV8WH92"/>
<comment type="caution">
    <text evidence="7">The sequence shown here is derived from an EMBL/GenBank/DDBJ whole genome shotgun (WGS) entry which is preliminary data.</text>
</comment>
<dbReference type="Pfam" id="PF00249">
    <property type="entry name" value="Myb_DNA-binding"/>
    <property type="match status" value="1"/>
</dbReference>
<evidence type="ECO:0000256" key="2">
    <source>
        <dbReference type="ARBA" id="ARBA00022723"/>
    </source>
</evidence>
<protein>
    <recommendedName>
        <fullName evidence="6">ZZ-type domain-containing protein</fullName>
    </recommendedName>
</protein>
<organism evidence="7 8">
    <name type="scientific">Exocentrus adspersus</name>
    <dbReference type="NCBI Taxonomy" id="1586481"/>
    <lineage>
        <taxon>Eukaryota</taxon>
        <taxon>Metazoa</taxon>
        <taxon>Ecdysozoa</taxon>
        <taxon>Arthropoda</taxon>
        <taxon>Hexapoda</taxon>
        <taxon>Insecta</taxon>
        <taxon>Pterygota</taxon>
        <taxon>Neoptera</taxon>
        <taxon>Endopterygota</taxon>
        <taxon>Coleoptera</taxon>
        <taxon>Polyphaga</taxon>
        <taxon>Cucujiformia</taxon>
        <taxon>Chrysomeloidea</taxon>
        <taxon>Cerambycidae</taxon>
        <taxon>Lamiinae</taxon>
        <taxon>Acanthocinini</taxon>
        <taxon>Exocentrus</taxon>
    </lineage>
</organism>
<dbReference type="PROSITE" id="PS50135">
    <property type="entry name" value="ZF_ZZ_2"/>
    <property type="match status" value="1"/>
</dbReference>
<dbReference type="SMART" id="SM00717">
    <property type="entry name" value="SANT"/>
    <property type="match status" value="1"/>
</dbReference>
<dbReference type="PANTHER" id="PTHR22705">
    <property type="entry name" value="ZINC FINGER, ZZ DOMAIN CONTAINING 3"/>
    <property type="match status" value="1"/>
</dbReference>
<proteinExistence type="predicted"/>
<dbReference type="Proteomes" id="UP001159042">
    <property type="component" value="Unassembled WGS sequence"/>
</dbReference>
<feature type="domain" description="ZZ-type" evidence="6">
    <location>
        <begin position="297"/>
        <end position="355"/>
    </location>
</feature>
<dbReference type="Gene3D" id="3.30.60.90">
    <property type="match status" value="1"/>
</dbReference>
<dbReference type="GO" id="GO:0005634">
    <property type="term" value="C:nucleus"/>
    <property type="evidence" value="ECO:0007669"/>
    <property type="project" value="UniProtKB-SubCell"/>
</dbReference>
<evidence type="ECO:0000256" key="1">
    <source>
        <dbReference type="ARBA" id="ARBA00004123"/>
    </source>
</evidence>
<accession>A0AAV8WH92</accession>
<evidence type="ECO:0000259" key="6">
    <source>
        <dbReference type="PROSITE" id="PS50135"/>
    </source>
</evidence>
<dbReference type="Gene3D" id="1.10.10.60">
    <property type="entry name" value="Homeodomain-like"/>
    <property type="match status" value="1"/>
</dbReference>
<evidence type="ECO:0000256" key="5">
    <source>
        <dbReference type="PROSITE-ProRule" id="PRU00228"/>
    </source>
</evidence>
<dbReference type="SUPFAM" id="SSF46689">
    <property type="entry name" value="Homeodomain-like"/>
    <property type="match status" value="1"/>
</dbReference>
<dbReference type="EMBL" id="JANEYG010000001">
    <property type="protein sequence ID" value="KAJ8925475.1"/>
    <property type="molecule type" value="Genomic_DNA"/>
</dbReference>
<dbReference type="GO" id="GO:0008270">
    <property type="term" value="F:zinc ion binding"/>
    <property type="evidence" value="ECO:0007669"/>
    <property type="project" value="UniProtKB-KW"/>
</dbReference>
<evidence type="ECO:0000313" key="7">
    <source>
        <dbReference type="EMBL" id="KAJ8925475.1"/>
    </source>
</evidence>
<dbReference type="InterPro" id="IPR009057">
    <property type="entry name" value="Homeodomain-like_sf"/>
</dbReference>
<dbReference type="InterPro" id="IPR001005">
    <property type="entry name" value="SANT/Myb"/>
</dbReference>
<keyword evidence="3 5" id="KW-0863">Zinc-finger</keyword>
<reference evidence="7 8" key="1">
    <citation type="journal article" date="2023" name="Insect Mol. Biol.">
        <title>Genome sequencing provides insights into the evolution of gene families encoding plant cell wall-degrading enzymes in longhorned beetles.</title>
        <authorList>
            <person name="Shin N.R."/>
            <person name="Okamura Y."/>
            <person name="Kirsch R."/>
            <person name="Pauchet Y."/>
        </authorList>
    </citation>
    <scope>NUCLEOTIDE SEQUENCE [LARGE SCALE GENOMIC DNA]</scope>
    <source>
        <strain evidence="7">EAD_L_NR</strain>
    </source>
</reference>
<dbReference type="InterPro" id="IPR043145">
    <property type="entry name" value="Znf_ZZ_sf"/>
</dbReference>
<dbReference type="InterPro" id="IPR000433">
    <property type="entry name" value="Znf_ZZ"/>
</dbReference>
<dbReference type="GO" id="GO:0070461">
    <property type="term" value="C:SAGA-type complex"/>
    <property type="evidence" value="ECO:0007669"/>
    <property type="project" value="UniProtKB-ARBA"/>
</dbReference>
<dbReference type="InterPro" id="IPR037830">
    <property type="entry name" value="ZZZ3"/>
</dbReference>
<evidence type="ECO:0000256" key="3">
    <source>
        <dbReference type="ARBA" id="ARBA00022771"/>
    </source>
</evidence>
<name>A0AAV8WH92_9CUCU</name>
<gene>
    <name evidence="7" type="ORF">NQ315_009309</name>
</gene>
<evidence type="ECO:0000313" key="8">
    <source>
        <dbReference type="Proteomes" id="UP001159042"/>
    </source>
</evidence>
<dbReference type="PANTHER" id="PTHR22705:SF0">
    <property type="entry name" value="ZZ-TYPE ZINC FINGER-CONTAINING PROTEIN 3"/>
    <property type="match status" value="1"/>
</dbReference>